<organism evidence="1 2">
    <name type="scientific">Gossypium arboreum</name>
    <name type="common">Tree cotton</name>
    <name type="synonym">Gossypium nanking</name>
    <dbReference type="NCBI Taxonomy" id="29729"/>
    <lineage>
        <taxon>Eukaryota</taxon>
        <taxon>Viridiplantae</taxon>
        <taxon>Streptophyta</taxon>
        <taxon>Embryophyta</taxon>
        <taxon>Tracheophyta</taxon>
        <taxon>Spermatophyta</taxon>
        <taxon>Magnoliopsida</taxon>
        <taxon>eudicotyledons</taxon>
        <taxon>Gunneridae</taxon>
        <taxon>Pentapetalae</taxon>
        <taxon>rosids</taxon>
        <taxon>malvids</taxon>
        <taxon>Malvales</taxon>
        <taxon>Malvaceae</taxon>
        <taxon>Malvoideae</taxon>
        <taxon>Gossypium</taxon>
    </lineage>
</organism>
<accession>A0A0B0NRI8</accession>
<dbReference type="EMBL" id="KN403804">
    <property type="protein sequence ID" value="KHG15455.1"/>
    <property type="molecule type" value="Genomic_DNA"/>
</dbReference>
<dbReference type="Proteomes" id="UP000032142">
    <property type="component" value="Unassembled WGS sequence"/>
</dbReference>
<sequence>MHISKYGMYKLELLWYVLRWVYHAM</sequence>
<reference evidence="2" key="1">
    <citation type="submission" date="2014-09" db="EMBL/GenBank/DDBJ databases">
        <authorList>
            <person name="Mudge J."/>
            <person name="Ramaraj T."/>
            <person name="Lindquist I.E."/>
            <person name="Bharti A.K."/>
            <person name="Sundararajan A."/>
            <person name="Cameron C.T."/>
            <person name="Woodward J.E."/>
            <person name="May G.D."/>
            <person name="Brubaker C."/>
            <person name="Broadhvest J."/>
            <person name="Wilkins T.A."/>
        </authorList>
    </citation>
    <scope>NUCLEOTIDE SEQUENCE</scope>
    <source>
        <strain evidence="2">cv. AKA8401</strain>
    </source>
</reference>
<dbReference type="AlphaFoldDB" id="A0A0B0NRI8"/>
<gene>
    <name evidence="1" type="ORF">F383_16890</name>
</gene>
<evidence type="ECO:0000313" key="2">
    <source>
        <dbReference type="Proteomes" id="UP000032142"/>
    </source>
</evidence>
<protein>
    <submittedName>
        <fullName evidence="1">Uncharacterized protein</fullName>
    </submittedName>
</protein>
<proteinExistence type="predicted"/>
<keyword evidence="2" id="KW-1185">Reference proteome</keyword>
<name>A0A0B0NRI8_GOSAR</name>
<evidence type="ECO:0000313" key="1">
    <source>
        <dbReference type="EMBL" id="KHG15455.1"/>
    </source>
</evidence>